<protein>
    <submittedName>
        <fullName evidence="4">ABC transporter substrate-binding protein</fullName>
    </submittedName>
</protein>
<organism evidence="4 5">
    <name type="scientific">Desulfoferula mesophila</name>
    <dbReference type="NCBI Taxonomy" id="3058419"/>
    <lineage>
        <taxon>Bacteria</taxon>
        <taxon>Pseudomonadati</taxon>
        <taxon>Thermodesulfobacteriota</taxon>
        <taxon>Desulfarculia</taxon>
        <taxon>Desulfarculales</taxon>
        <taxon>Desulfarculaceae</taxon>
        <taxon>Desulfoferula</taxon>
    </lineage>
</organism>
<dbReference type="Pfam" id="PF13458">
    <property type="entry name" value="Peripla_BP_6"/>
    <property type="match status" value="1"/>
</dbReference>
<comment type="similarity">
    <text evidence="1">Belongs to the leucine-binding protein family.</text>
</comment>
<dbReference type="InterPro" id="IPR028082">
    <property type="entry name" value="Peripla_BP_I"/>
</dbReference>
<keyword evidence="2" id="KW-0732">Signal</keyword>
<dbReference type="SUPFAM" id="SSF53822">
    <property type="entry name" value="Periplasmic binding protein-like I"/>
    <property type="match status" value="1"/>
</dbReference>
<dbReference type="CDD" id="cd06345">
    <property type="entry name" value="PBP1_ABC_ligand_binding-like"/>
    <property type="match status" value="1"/>
</dbReference>
<gene>
    <name evidence="4" type="ORF">FAK_17040</name>
</gene>
<dbReference type="PANTHER" id="PTHR30483">
    <property type="entry name" value="LEUCINE-SPECIFIC-BINDING PROTEIN"/>
    <property type="match status" value="1"/>
</dbReference>
<dbReference type="RefSeq" id="WP_338606342.1">
    <property type="nucleotide sequence ID" value="NZ_AP028679.1"/>
</dbReference>
<sequence length="428" mass="46909">MMQFLGKVGAVLLGLALVLAVCLPVGAVEPIKIGVLGPMSFTQGEGHWNGASMAADEINKAGGIKVGAQARPIELVKVDTNEFLSVPDATNAIEMAISRYNVDFLVGGFRTEAVMVMQDIAMDAKKIFIGCGAAHPELCTKVTKDYDRYKYWFRLTPINSKFLGKVDFILLGTVGAIMKKTLGIEKIKVAIVAEKAAWADPIVGIAQKLLPAKMGMEVVGVWRPSPVAKDCTAELAAIQRAGAHIVFTTFSSSVGLTFAKQMGELKVPAVAVGINVESQKSGFWEATGGNGNYAVTINTYARVEITPKTIPFYDKYVKLYKEAPNYTAGTYDALYILKEAVEKAGSVNSDKVLPFLEKTDYIDTAGRVVFDKSHDVTWGPEYVTSIGTQWQDGKIQCIWPYHWEKVFYKGTVPFKMPPWVVEYYKKKK</sequence>
<dbReference type="EMBL" id="AP028679">
    <property type="protein sequence ID" value="BEQ14638.1"/>
    <property type="molecule type" value="Genomic_DNA"/>
</dbReference>
<dbReference type="InterPro" id="IPR051010">
    <property type="entry name" value="BCAA_transport"/>
</dbReference>
<dbReference type="Gene3D" id="3.40.50.2300">
    <property type="match status" value="2"/>
</dbReference>
<evidence type="ECO:0000259" key="3">
    <source>
        <dbReference type="Pfam" id="PF13458"/>
    </source>
</evidence>
<evidence type="ECO:0000256" key="1">
    <source>
        <dbReference type="ARBA" id="ARBA00010062"/>
    </source>
</evidence>
<evidence type="ECO:0000313" key="4">
    <source>
        <dbReference type="EMBL" id="BEQ14638.1"/>
    </source>
</evidence>
<keyword evidence="5" id="KW-1185">Reference proteome</keyword>
<evidence type="ECO:0000256" key="2">
    <source>
        <dbReference type="ARBA" id="ARBA00022729"/>
    </source>
</evidence>
<reference evidence="5" key="1">
    <citation type="journal article" date="2023" name="Arch. Microbiol.">
        <title>Desulfoferula mesophilus gen. nov. sp. nov., a mesophilic sulfate-reducing bacterium isolated from a brackish lake sediment.</title>
        <authorList>
            <person name="Watanabe T."/>
            <person name="Yabe T."/>
            <person name="Tsuji J.M."/>
            <person name="Fukui M."/>
        </authorList>
    </citation>
    <scope>NUCLEOTIDE SEQUENCE [LARGE SCALE GENOMIC DNA]</scope>
    <source>
        <strain evidence="5">12FAK</strain>
    </source>
</reference>
<evidence type="ECO:0000313" key="5">
    <source>
        <dbReference type="Proteomes" id="UP001366166"/>
    </source>
</evidence>
<dbReference type="InterPro" id="IPR028081">
    <property type="entry name" value="Leu-bd"/>
</dbReference>
<dbReference type="PANTHER" id="PTHR30483:SF6">
    <property type="entry name" value="PERIPLASMIC BINDING PROTEIN OF ABC TRANSPORTER FOR NATURAL AMINO ACIDS"/>
    <property type="match status" value="1"/>
</dbReference>
<dbReference type="KEGG" id="dmp:FAK_17040"/>
<feature type="domain" description="Leucine-binding protein" evidence="3">
    <location>
        <begin position="30"/>
        <end position="383"/>
    </location>
</feature>
<accession>A0AAU9EY81</accession>
<dbReference type="Proteomes" id="UP001366166">
    <property type="component" value="Chromosome"/>
</dbReference>
<name>A0AAU9EY81_9BACT</name>
<dbReference type="AlphaFoldDB" id="A0AAU9EY81"/>
<proteinExistence type="inferred from homology"/>